<comment type="caution">
    <text evidence="2">The sequence shown here is derived from an EMBL/GenBank/DDBJ whole genome shotgun (WGS) entry which is preliminary data.</text>
</comment>
<feature type="compositionally biased region" description="Polar residues" evidence="1">
    <location>
        <begin position="98"/>
        <end position="117"/>
    </location>
</feature>
<evidence type="ECO:0000313" key="3">
    <source>
        <dbReference type="Proteomes" id="UP000009328"/>
    </source>
</evidence>
<feature type="compositionally biased region" description="Polar residues" evidence="1">
    <location>
        <begin position="31"/>
        <end position="40"/>
    </location>
</feature>
<sequence>MATPLDTLDLPDIDEQLSNSEQYEDAKEANTYEQSPYKESNNNEDHRDKEESLQELEKSITKDHIPRHDVVNPSGHEENAFFPEEYQVETETGLVRSTTALSLQRSRSRVQPMQSGDDNSKPAEPINTTGLTKEKLDKAVERNRKSLEKNKNGKGFFHKLKSIFN</sequence>
<dbReference type="AlphaFoldDB" id="K0KHB6"/>
<evidence type="ECO:0000256" key="1">
    <source>
        <dbReference type="SAM" id="MobiDB-lite"/>
    </source>
</evidence>
<feature type="compositionally biased region" description="Basic and acidic residues" evidence="1">
    <location>
        <begin position="41"/>
        <end position="79"/>
    </location>
</feature>
<dbReference type="InParanoid" id="K0KHB6"/>
<gene>
    <name evidence="2" type="ORF">BN7_1113</name>
</gene>
<keyword evidence="3" id="KW-1185">Reference proteome</keyword>
<proteinExistence type="predicted"/>
<dbReference type="FunCoup" id="K0KHB6">
    <property type="interactions" value="57"/>
</dbReference>
<feature type="region of interest" description="Disordered" evidence="1">
    <location>
        <begin position="98"/>
        <end position="137"/>
    </location>
</feature>
<protein>
    <submittedName>
        <fullName evidence="2">Polyamine transporter 3</fullName>
    </submittedName>
</protein>
<organism evidence="2 3">
    <name type="scientific">Wickerhamomyces ciferrii (strain ATCC 14091 / BCRC 22168 / CBS 111 / JCM 3599 / NBRC 0793 / NRRL Y-1031 F-60-10)</name>
    <name type="common">Yeast</name>
    <name type="synonym">Pichia ciferrii</name>
    <dbReference type="NCBI Taxonomy" id="1206466"/>
    <lineage>
        <taxon>Eukaryota</taxon>
        <taxon>Fungi</taxon>
        <taxon>Dikarya</taxon>
        <taxon>Ascomycota</taxon>
        <taxon>Saccharomycotina</taxon>
        <taxon>Saccharomycetes</taxon>
        <taxon>Phaffomycetales</taxon>
        <taxon>Wickerhamomycetaceae</taxon>
        <taxon>Wickerhamomyces</taxon>
    </lineage>
</organism>
<evidence type="ECO:0000313" key="2">
    <source>
        <dbReference type="EMBL" id="CCH41572.1"/>
    </source>
</evidence>
<name>K0KHB6_WICCF</name>
<reference evidence="2 3" key="1">
    <citation type="journal article" date="2012" name="Eukaryot. Cell">
        <title>Draft genome sequence of Wickerhamomyces ciferrii NRRL Y-1031 F-60-10.</title>
        <authorList>
            <person name="Schneider J."/>
            <person name="Andrea H."/>
            <person name="Blom J."/>
            <person name="Jaenicke S."/>
            <person name="Ruckert C."/>
            <person name="Schorsch C."/>
            <person name="Szczepanowski R."/>
            <person name="Farwick M."/>
            <person name="Goesmann A."/>
            <person name="Puhler A."/>
            <person name="Schaffer S."/>
            <person name="Tauch A."/>
            <person name="Kohler T."/>
            <person name="Brinkrolf K."/>
        </authorList>
    </citation>
    <scope>NUCLEOTIDE SEQUENCE [LARGE SCALE GENOMIC DNA]</scope>
    <source>
        <strain evidence="3">ATCC 14091 / BCRC 22168 / CBS 111 / JCM 3599 / NBRC 0793 / NRRL Y-1031 F-60-10</strain>
    </source>
</reference>
<dbReference type="Proteomes" id="UP000009328">
    <property type="component" value="Unassembled WGS sequence"/>
</dbReference>
<dbReference type="EMBL" id="CAIF01000025">
    <property type="protein sequence ID" value="CCH41572.1"/>
    <property type="molecule type" value="Genomic_DNA"/>
</dbReference>
<dbReference type="STRING" id="1206466.K0KHB6"/>
<feature type="region of interest" description="Disordered" evidence="1">
    <location>
        <begin position="1"/>
        <end position="80"/>
    </location>
</feature>
<accession>K0KHB6</accession>
<dbReference type="HOGENOM" id="CLU_1612099_0_0_1"/>